<dbReference type="SUPFAM" id="SSF55083">
    <property type="entry name" value="6-hydroxymethyl-7,8-dihydropterin pyrophosphokinase, HPPK"/>
    <property type="match status" value="1"/>
</dbReference>
<evidence type="ECO:0000256" key="2">
    <source>
        <dbReference type="ARBA" id="ARBA00013253"/>
    </source>
</evidence>
<dbReference type="EC" id="2.7.6.3" evidence="2"/>
<dbReference type="Gene3D" id="3.30.70.560">
    <property type="entry name" value="7,8-Dihydro-6-hydroxymethylpterin-pyrophosphokinase HPPK"/>
    <property type="match status" value="1"/>
</dbReference>
<feature type="domain" description="7,8-dihydro-6-hydroxymethylpterin-pyrophosphokinase" evidence="8">
    <location>
        <begin position="87"/>
        <end position="98"/>
    </location>
</feature>
<dbReference type="NCBIfam" id="TIGR01498">
    <property type="entry name" value="folK"/>
    <property type="match status" value="1"/>
</dbReference>
<accession>A0A7C3YSV3</accession>
<evidence type="ECO:0000256" key="6">
    <source>
        <dbReference type="ARBA" id="ARBA00022840"/>
    </source>
</evidence>
<dbReference type="CDD" id="cd00483">
    <property type="entry name" value="HPPK"/>
    <property type="match status" value="1"/>
</dbReference>
<evidence type="ECO:0000256" key="1">
    <source>
        <dbReference type="ARBA" id="ARBA00005051"/>
    </source>
</evidence>
<dbReference type="GO" id="GO:0005524">
    <property type="term" value="F:ATP binding"/>
    <property type="evidence" value="ECO:0007669"/>
    <property type="project" value="UniProtKB-KW"/>
</dbReference>
<proteinExistence type="predicted"/>
<keyword evidence="6" id="KW-0067">ATP-binding</keyword>
<dbReference type="GO" id="GO:0016301">
    <property type="term" value="F:kinase activity"/>
    <property type="evidence" value="ECO:0007669"/>
    <property type="project" value="UniProtKB-KW"/>
</dbReference>
<dbReference type="InterPro" id="IPR035907">
    <property type="entry name" value="Hppk_sf"/>
</dbReference>
<protein>
    <recommendedName>
        <fullName evidence="2">2-amino-4-hydroxy-6-hydroxymethyldihydropteridine diphosphokinase</fullName>
        <ecNumber evidence="2">2.7.6.3</ecNumber>
    </recommendedName>
</protein>
<dbReference type="UniPathway" id="UPA00077">
    <property type="reaction ID" value="UER00155"/>
</dbReference>
<reference evidence="9" key="1">
    <citation type="journal article" date="2020" name="mSystems">
        <title>Genome- and Community-Level Interaction Insights into Carbon Utilization and Element Cycling Functions of Hydrothermarchaeota in Hydrothermal Sediment.</title>
        <authorList>
            <person name="Zhou Z."/>
            <person name="Liu Y."/>
            <person name="Xu W."/>
            <person name="Pan J."/>
            <person name="Luo Z.H."/>
            <person name="Li M."/>
        </authorList>
    </citation>
    <scope>NUCLEOTIDE SEQUENCE [LARGE SCALE GENOMIC DNA]</scope>
    <source>
        <strain evidence="9">SpSt-906</strain>
    </source>
</reference>
<name>A0A7C3YSV3_UNCW3</name>
<keyword evidence="7" id="KW-0289">Folate biosynthesis</keyword>
<keyword evidence="4" id="KW-0547">Nucleotide-binding</keyword>
<evidence type="ECO:0000256" key="3">
    <source>
        <dbReference type="ARBA" id="ARBA00022679"/>
    </source>
</evidence>
<evidence type="ECO:0000256" key="4">
    <source>
        <dbReference type="ARBA" id="ARBA00022741"/>
    </source>
</evidence>
<evidence type="ECO:0000256" key="5">
    <source>
        <dbReference type="ARBA" id="ARBA00022777"/>
    </source>
</evidence>
<dbReference type="GO" id="GO:0046656">
    <property type="term" value="P:folic acid biosynthetic process"/>
    <property type="evidence" value="ECO:0007669"/>
    <property type="project" value="UniProtKB-KW"/>
</dbReference>
<dbReference type="EMBL" id="DTMQ01000019">
    <property type="protein sequence ID" value="HGE99092.1"/>
    <property type="molecule type" value="Genomic_DNA"/>
</dbReference>
<organism evidence="9">
    <name type="scientific">candidate division WOR-3 bacterium</name>
    <dbReference type="NCBI Taxonomy" id="2052148"/>
    <lineage>
        <taxon>Bacteria</taxon>
        <taxon>Bacteria division WOR-3</taxon>
    </lineage>
</organism>
<dbReference type="AlphaFoldDB" id="A0A7C3YSV3"/>
<keyword evidence="3 9" id="KW-0808">Transferase</keyword>
<comment type="pathway">
    <text evidence="1">Cofactor biosynthesis; tetrahydrofolate biosynthesis; 2-amino-4-hydroxy-6-hydroxymethyl-7,8-dihydropteridine diphosphate from 7,8-dihydroneopterin triphosphate: step 4/4.</text>
</comment>
<dbReference type="PROSITE" id="PS00794">
    <property type="entry name" value="HPPK"/>
    <property type="match status" value="1"/>
</dbReference>
<dbReference type="GO" id="GO:0003848">
    <property type="term" value="F:2-amino-4-hydroxy-6-hydroxymethyldihydropteridine diphosphokinase activity"/>
    <property type="evidence" value="ECO:0007669"/>
    <property type="project" value="UniProtKB-EC"/>
</dbReference>
<evidence type="ECO:0000256" key="7">
    <source>
        <dbReference type="ARBA" id="ARBA00022909"/>
    </source>
</evidence>
<dbReference type="PANTHER" id="PTHR43071">
    <property type="entry name" value="2-AMINO-4-HYDROXY-6-HYDROXYMETHYLDIHYDROPTERIDINE PYROPHOSPHOKINASE"/>
    <property type="match status" value="1"/>
</dbReference>
<dbReference type="GO" id="GO:0046654">
    <property type="term" value="P:tetrahydrofolate biosynthetic process"/>
    <property type="evidence" value="ECO:0007669"/>
    <property type="project" value="UniProtKB-UniPathway"/>
</dbReference>
<keyword evidence="5 9" id="KW-0418">Kinase</keyword>
<sequence>MKKVFLALGSNLGNRKKNLEKGLTLLKKMGIRIIRRSRIYETEPVGFPFQPRFLNIVVEGETEMSPKDCLLKIKEIEKRLKRVRFFKNAPRTLDIDLLFYNQEIIEEGDLQIPHPRIPERLFVLRPLSEIAPDFYHPKLKKRIEEMVKECGDGKGIKLYCD</sequence>
<gene>
    <name evidence="9" type="primary">folK</name>
    <name evidence="9" type="ORF">ENX07_03365</name>
</gene>
<dbReference type="PANTHER" id="PTHR43071:SF1">
    <property type="entry name" value="2-AMINO-4-HYDROXY-6-HYDROXYMETHYLDIHYDROPTERIDINE PYROPHOSPHOKINASE"/>
    <property type="match status" value="1"/>
</dbReference>
<evidence type="ECO:0000313" key="9">
    <source>
        <dbReference type="EMBL" id="HGE99092.1"/>
    </source>
</evidence>
<dbReference type="Pfam" id="PF01288">
    <property type="entry name" value="HPPK"/>
    <property type="match status" value="1"/>
</dbReference>
<dbReference type="InterPro" id="IPR000550">
    <property type="entry name" value="Hppk"/>
</dbReference>
<comment type="caution">
    <text evidence="9">The sequence shown here is derived from an EMBL/GenBank/DDBJ whole genome shotgun (WGS) entry which is preliminary data.</text>
</comment>
<evidence type="ECO:0000259" key="8">
    <source>
        <dbReference type="PROSITE" id="PS00794"/>
    </source>
</evidence>